<feature type="region of interest" description="Disordered" evidence="2">
    <location>
        <begin position="849"/>
        <end position="941"/>
    </location>
</feature>
<name>A0A812VT29_SYMPI</name>
<evidence type="ECO:0000256" key="2">
    <source>
        <dbReference type="SAM" id="MobiDB-lite"/>
    </source>
</evidence>
<organism evidence="5 6">
    <name type="scientific">Symbiodinium pilosum</name>
    <name type="common">Dinoflagellate</name>
    <dbReference type="NCBI Taxonomy" id="2952"/>
    <lineage>
        <taxon>Eukaryota</taxon>
        <taxon>Sar</taxon>
        <taxon>Alveolata</taxon>
        <taxon>Dinophyceae</taxon>
        <taxon>Suessiales</taxon>
        <taxon>Symbiodiniaceae</taxon>
        <taxon>Symbiodinium</taxon>
    </lineage>
</organism>
<dbReference type="GO" id="GO:0008017">
    <property type="term" value="F:microtubule binding"/>
    <property type="evidence" value="ECO:0007669"/>
    <property type="project" value="InterPro"/>
</dbReference>
<feature type="compositionally biased region" description="Low complexity" evidence="2">
    <location>
        <begin position="647"/>
        <end position="663"/>
    </location>
</feature>
<feature type="region of interest" description="Disordered" evidence="2">
    <location>
        <begin position="574"/>
        <end position="719"/>
    </location>
</feature>
<dbReference type="PANTHER" id="PTHR31355">
    <property type="entry name" value="MICROTUBULE-ASSOCIATED PROTEIN TORTIFOLIA1"/>
    <property type="match status" value="1"/>
</dbReference>
<dbReference type="InterPro" id="IPR033337">
    <property type="entry name" value="TORTIFOLIA1/SINE1-2"/>
</dbReference>
<feature type="compositionally biased region" description="Low complexity" evidence="2">
    <location>
        <begin position="582"/>
        <end position="595"/>
    </location>
</feature>
<dbReference type="AlphaFoldDB" id="A0A812VT29"/>
<dbReference type="InterPro" id="IPR057599">
    <property type="entry name" value="TORTIFOLIA1/TORL1-2_C"/>
</dbReference>
<evidence type="ECO:0000313" key="6">
    <source>
        <dbReference type="Proteomes" id="UP000649617"/>
    </source>
</evidence>
<feature type="compositionally biased region" description="Polar residues" evidence="2">
    <location>
        <begin position="928"/>
        <end position="939"/>
    </location>
</feature>
<protein>
    <submittedName>
        <fullName evidence="5">TOR1L2 protein</fullName>
    </submittedName>
</protein>
<dbReference type="EMBL" id="CAJNIZ010043171">
    <property type="protein sequence ID" value="CAE7652421.1"/>
    <property type="molecule type" value="Genomic_DNA"/>
</dbReference>
<feature type="compositionally biased region" description="Polar residues" evidence="2">
    <location>
        <begin position="624"/>
        <end position="634"/>
    </location>
</feature>
<evidence type="ECO:0000259" key="3">
    <source>
        <dbReference type="Pfam" id="PF24713"/>
    </source>
</evidence>
<dbReference type="InterPro" id="IPR011989">
    <property type="entry name" value="ARM-like"/>
</dbReference>
<proteinExistence type="predicted"/>
<feature type="region of interest" description="Disordered" evidence="2">
    <location>
        <begin position="361"/>
        <end position="437"/>
    </location>
</feature>
<feature type="domain" description="TORTIFOLIA1/SINE1-2 N-terminal" evidence="4">
    <location>
        <begin position="30"/>
        <end position="320"/>
    </location>
</feature>
<feature type="compositionally biased region" description="Basic and acidic residues" evidence="2">
    <location>
        <begin position="541"/>
        <end position="557"/>
    </location>
</feature>
<keyword evidence="6" id="KW-1185">Reference proteome</keyword>
<feature type="region of interest" description="Disordered" evidence="2">
    <location>
        <begin position="531"/>
        <end position="557"/>
    </location>
</feature>
<reference evidence="5" key="1">
    <citation type="submission" date="2021-02" db="EMBL/GenBank/DDBJ databases">
        <authorList>
            <person name="Dougan E. K."/>
            <person name="Rhodes N."/>
            <person name="Thang M."/>
            <person name="Chan C."/>
        </authorList>
    </citation>
    <scope>NUCLEOTIDE SEQUENCE</scope>
</reference>
<dbReference type="OrthoDB" id="298726at2759"/>
<evidence type="ECO:0000259" key="4">
    <source>
        <dbReference type="Pfam" id="PF24714"/>
    </source>
</evidence>
<feature type="compositionally biased region" description="Basic and acidic residues" evidence="2">
    <location>
        <begin position="607"/>
        <end position="616"/>
    </location>
</feature>
<feature type="compositionally biased region" description="Basic and acidic residues" evidence="2">
    <location>
        <begin position="670"/>
        <end position="680"/>
    </location>
</feature>
<dbReference type="InterPro" id="IPR057600">
    <property type="entry name" value="TORTIFOLIA1/SINE1-2_N"/>
</dbReference>
<dbReference type="Gene3D" id="1.25.10.10">
    <property type="entry name" value="Leucine-rich Repeat Variant"/>
    <property type="match status" value="1"/>
</dbReference>
<accession>A0A812VT29</accession>
<evidence type="ECO:0000256" key="1">
    <source>
        <dbReference type="SAM" id="Coils"/>
    </source>
</evidence>
<dbReference type="InterPro" id="IPR016024">
    <property type="entry name" value="ARM-type_fold"/>
</dbReference>
<keyword evidence="1" id="KW-0175">Coiled coil</keyword>
<dbReference type="GO" id="GO:0005874">
    <property type="term" value="C:microtubule"/>
    <property type="evidence" value="ECO:0007669"/>
    <property type="project" value="InterPro"/>
</dbReference>
<feature type="compositionally biased region" description="Basic and acidic residues" evidence="2">
    <location>
        <begin position="409"/>
        <end position="437"/>
    </location>
</feature>
<dbReference type="Proteomes" id="UP000649617">
    <property type="component" value="Unassembled WGS sequence"/>
</dbReference>
<dbReference type="Pfam" id="PF24714">
    <property type="entry name" value="TOR1L1_N"/>
    <property type="match status" value="1"/>
</dbReference>
<sequence>MQCELEAEICPRPTAASRYTNRESKEALAELKTKLDFALSRLNDQDTQRAGIEEIREFLQTLYPDWFPMVISSIGEAGTNLKPLGRCESVKLLGLLAELHGDAVVPLLQRMLQVVLTRLQDADLHLREACAETVFRLTRALVVDADGSPVFATLLKPLFAALSEHNKWVQIGAASCICAVIQGSPPAVLNENLGRLCARLVQHLSLPLAMARPQLLSACIHVMQAVSLVDFDEVLPSLMPCLEICLTSTSDWQTRKQAVEVLQAVGDHAELGTSLQIPPPSSPSMRPTPLQKRLSAMMEGLRDDKVRAVREAVKDVLLRWCVTVKAAPSPTATFTGERSDRPLRSSSPCAAQVANAEREAQTTFHRTSGVAVRSNSPGPTSWDRDQARLSESSIGVQVGARQARNVRTATREREPAQSVDSRLEEDRGGDRQERLQEAAAEKVARNIAVKNALSNADLSTTKKPRPKRERVSIFSQPANSNFFQSANQHPAANNDEDVVVGMPMMEDRLLSSAGSDMRGRGRLPDCDQMEEELPASQESPGRTKDESDSGAADHDADGFLAEPSKAYFEEMTAGNNGHRIGPAEAPTGPGTGVATRARKKPAAGATKVEDAEEPRPLSRPIRSGSKQQAGSSMPDSMEASGVGGDHPSQSPASSAPLLPQEPSDGSPYHVPEDVGSHQESTEAPDADAAMPPWSEAPSGRSEQLAPVPHRPSKADEEETAVLLSQIQTLGERLAAMEEEKRRSDRQMTERLQQLVRTCEGQGELISTQQQRIEAQEQQMQLMEERLAQQDDELAQMDQQLQEQQLQLQQQDQRLEQNDQQLNEHQQQLEQQEREMEKQTLLMDAFISTASSSSSVKPAKQAWPEEEARTGAGNAAKRLSAEAWKDGPEATRGPCPGPLNDGAAVGSGGALAGSSSERPLALGRAKVDTGSSAKPSTQKPGGQLWDSVMELCAERRFLEAYKQVIAEPEETCLLRLMKHTGPIVDRLDAESNSRLIRRLIHILSSPAKDPAATSIEQIFSWLWQALNQGIHFTASQVEDLVSALQKVSSAQSPLSAPEKAEAAQLLQQVSAHRRA</sequence>
<dbReference type="SUPFAM" id="SSF48371">
    <property type="entry name" value="ARM repeat"/>
    <property type="match status" value="1"/>
</dbReference>
<feature type="domain" description="TORTIFOLIA1/TORL1-2 C-terminal" evidence="3">
    <location>
        <begin position="943"/>
        <end position="1069"/>
    </location>
</feature>
<feature type="compositionally biased region" description="Basic and acidic residues" evidence="2">
    <location>
        <begin position="878"/>
        <end position="888"/>
    </location>
</feature>
<dbReference type="PANTHER" id="PTHR31355:SF7">
    <property type="entry name" value="MICROTUBULE-ASSOCIATED PROTEIN TORTIFOLIA1"/>
    <property type="match status" value="1"/>
</dbReference>
<feature type="coiled-coil region" evidence="1">
    <location>
        <begin position="21"/>
        <end position="48"/>
    </location>
</feature>
<comment type="caution">
    <text evidence="5">The sequence shown here is derived from an EMBL/GenBank/DDBJ whole genome shotgun (WGS) entry which is preliminary data.</text>
</comment>
<evidence type="ECO:0000313" key="5">
    <source>
        <dbReference type="EMBL" id="CAE7652421.1"/>
    </source>
</evidence>
<gene>
    <name evidence="5" type="primary">TOR1L2</name>
    <name evidence="5" type="ORF">SPIL2461_LOCUS17445</name>
</gene>
<feature type="coiled-coil region" evidence="1">
    <location>
        <begin position="726"/>
        <end position="841"/>
    </location>
</feature>
<dbReference type="Pfam" id="PF24713">
    <property type="entry name" value="TOR1L1_C"/>
    <property type="match status" value="1"/>
</dbReference>